<keyword evidence="1" id="KW-0732">Signal</keyword>
<evidence type="ECO:0000256" key="1">
    <source>
        <dbReference type="SAM" id="SignalP"/>
    </source>
</evidence>
<dbReference type="SUPFAM" id="SSF52833">
    <property type="entry name" value="Thioredoxin-like"/>
    <property type="match status" value="1"/>
</dbReference>
<protein>
    <recommendedName>
        <fullName evidence="4">Thioredoxin</fullName>
    </recommendedName>
</protein>
<evidence type="ECO:0000313" key="3">
    <source>
        <dbReference type="Proteomes" id="UP000276568"/>
    </source>
</evidence>
<evidence type="ECO:0008006" key="4">
    <source>
        <dbReference type="Google" id="ProtNLM"/>
    </source>
</evidence>
<dbReference type="InterPro" id="IPR039555">
    <property type="entry name" value="TraF/TrbB"/>
</dbReference>
<dbReference type="AlphaFoldDB" id="A0A3N0HZI3"/>
<name>A0A3N0HZI3_9FIRM</name>
<gene>
    <name evidence="2" type="ORF">EDX97_08885</name>
</gene>
<keyword evidence="3" id="KW-1185">Reference proteome</keyword>
<accession>A0A3N0HZI3</accession>
<dbReference type="Proteomes" id="UP000276568">
    <property type="component" value="Unassembled WGS sequence"/>
</dbReference>
<comment type="caution">
    <text evidence="2">The sequence shown here is derived from an EMBL/GenBank/DDBJ whole genome shotgun (WGS) entry which is preliminary data.</text>
</comment>
<organism evidence="2 3">
    <name type="scientific">Absicoccus porci</name>
    <dbReference type="NCBI Taxonomy" id="2486576"/>
    <lineage>
        <taxon>Bacteria</taxon>
        <taxon>Bacillati</taxon>
        <taxon>Bacillota</taxon>
        <taxon>Erysipelotrichia</taxon>
        <taxon>Erysipelotrichales</taxon>
        <taxon>Erysipelotrichaceae</taxon>
        <taxon>Absicoccus</taxon>
    </lineage>
</organism>
<dbReference type="EMBL" id="RJQC01000003">
    <property type="protein sequence ID" value="RNM29736.1"/>
    <property type="molecule type" value="Genomic_DNA"/>
</dbReference>
<proteinExistence type="predicted"/>
<dbReference type="Pfam" id="PF13728">
    <property type="entry name" value="TraF"/>
    <property type="match status" value="1"/>
</dbReference>
<sequence length="170" mass="19525">MGAFFYALCYNISMKTKLALCLALIVALSLPTTIYANDTVNACDPTAECEDTETKTTEGFVEISMDEALSYFKEKKSGILFFGFDSCPWCKEARPILKKVADKKNTTVYYVKVRDEDKNLLYSDDQRVELTKYIPKYMSKNKDEDNKLWLYVPLVIHVKKAKPLPVMKEQ</sequence>
<feature type="chain" id="PRO_5018264530" description="Thioredoxin" evidence="1">
    <location>
        <begin position="37"/>
        <end position="170"/>
    </location>
</feature>
<dbReference type="Gene3D" id="3.40.30.10">
    <property type="entry name" value="Glutaredoxin"/>
    <property type="match status" value="1"/>
</dbReference>
<feature type="signal peptide" evidence="1">
    <location>
        <begin position="1"/>
        <end position="36"/>
    </location>
</feature>
<reference evidence="2 3" key="1">
    <citation type="submission" date="2018-11" db="EMBL/GenBank/DDBJ databases">
        <title>Clostridium sp. nov., a member of the family Erysipelotrichaceae isolated from pig faeces.</title>
        <authorList>
            <person name="Chang Y.-H."/>
        </authorList>
    </citation>
    <scope>NUCLEOTIDE SEQUENCE [LARGE SCALE GENOMIC DNA]</scope>
    <source>
        <strain evidence="2 3">YH-panp20</strain>
    </source>
</reference>
<evidence type="ECO:0000313" key="2">
    <source>
        <dbReference type="EMBL" id="RNM29736.1"/>
    </source>
</evidence>
<dbReference type="InterPro" id="IPR036249">
    <property type="entry name" value="Thioredoxin-like_sf"/>
</dbReference>